<dbReference type="RefSeq" id="WP_250427965.1">
    <property type="nucleotide sequence ID" value="NZ_JALPRR010000001.1"/>
</dbReference>
<evidence type="ECO:0000256" key="6">
    <source>
        <dbReference type="ARBA" id="ARBA00022438"/>
    </source>
</evidence>
<dbReference type="Pfam" id="PF01433">
    <property type="entry name" value="Peptidase_M1"/>
    <property type="match status" value="1"/>
</dbReference>
<evidence type="ECO:0000256" key="7">
    <source>
        <dbReference type="ARBA" id="ARBA00022670"/>
    </source>
</evidence>
<evidence type="ECO:0000256" key="8">
    <source>
        <dbReference type="ARBA" id="ARBA00022723"/>
    </source>
</evidence>
<dbReference type="SUPFAM" id="SSF55486">
    <property type="entry name" value="Metalloproteases ('zincins'), catalytic domain"/>
    <property type="match status" value="1"/>
</dbReference>
<keyword evidence="10" id="KW-0862">Zinc</keyword>
<dbReference type="PANTHER" id="PTHR11533">
    <property type="entry name" value="PROTEASE M1 ZINC METALLOPROTEASE"/>
    <property type="match status" value="1"/>
</dbReference>
<feature type="domain" description="Secretion system C-terminal sorting" evidence="14">
    <location>
        <begin position="583"/>
        <end position="646"/>
    </location>
</feature>
<feature type="signal peptide" evidence="12">
    <location>
        <begin position="1"/>
        <end position="24"/>
    </location>
</feature>
<evidence type="ECO:0000259" key="14">
    <source>
        <dbReference type="Pfam" id="PF18962"/>
    </source>
</evidence>
<keyword evidence="7" id="KW-0645">Protease</keyword>
<dbReference type="NCBIfam" id="TIGR04183">
    <property type="entry name" value="Por_Secre_tail"/>
    <property type="match status" value="1"/>
</dbReference>
<evidence type="ECO:0000256" key="4">
    <source>
        <dbReference type="ARBA" id="ARBA00012564"/>
    </source>
</evidence>
<evidence type="ECO:0000259" key="13">
    <source>
        <dbReference type="Pfam" id="PF01433"/>
    </source>
</evidence>
<protein>
    <recommendedName>
        <fullName evidence="5">Aminopeptidase N</fullName>
        <ecNumber evidence="4">3.4.11.2</ecNumber>
    </recommendedName>
</protein>
<reference evidence="16" key="1">
    <citation type="journal article" date="2019" name="Int. J. Syst. Evol. Microbiol.">
        <title>The Global Catalogue of Microorganisms (GCM) 10K type strain sequencing project: providing services to taxonomists for standard genome sequencing and annotation.</title>
        <authorList>
            <consortium name="The Broad Institute Genomics Platform"/>
            <consortium name="The Broad Institute Genome Sequencing Center for Infectious Disease"/>
            <person name="Wu L."/>
            <person name="Ma J."/>
        </authorList>
    </citation>
    <scope>NUCLEOTIDE SEQUENCE [LARGE SCALE GENOMIC DNA]</scope>
    <source>
        <strain evidence="16">CGMCC 4.1782</strain>
    </source>
</reference>
<name>A0ABW5CY67_9BACT</name>
<dbReference type="SUPFAM" id="SSF63737">
    <property type="entry name" value="Leukotriene A4 hydrolase N-terminal domain"/>
    <property type="match status" value="1"/>
</dbReference>
<evidence type="ECO:0000256" key="2">
    <source>
        <dbReference type="ARBA" id="ARBA00001947"/>
    </source>
</evidence>
<evidence type="ECO:0000256" key="10">
    <source>
        <dbReference type="ARBA" id="ARBA00022833"/>
    </source>
</evidence>
<keyword evidence="8" id="KW-0479">Metal-binding</keyword>
<keyword evidence="6 15" id="KW-0031">Aminopeptidase</keyword>
<dbReference type="InterPro" id="IPR027268">
    <property type="entry name" value="Peptidase_M4/M1_CTD_sf"/>
</dbReference>
<dbReference type="InterPro" id="IPR050344">
    <property type="entry name" value="Peptidase_M1_aminopeptidases"/>
</dbReference>
<dbReference type="InterPro" id="IPR042097">
    <property type="entry name" value="Aminopeptidase_N-like_N_sf"/>
</dbReference>
<organism evidence="15 16">
    <name type="scientific">Pontibacter ruber</name>
    <dbReference type="NCBI Taxonomy" id="1343895"/>
    <lineage>
        <taxon>Bacteria</taxon>
        <taxon>Pseudomonadati</taxon>
        <taxon>Bacteroidota</taxon>
        <taxon>Cytophagia</taxon>
        <taxon>Cytophagales</taxon>
        <taxon>Hymenobacteraceae</taxon>
        <taxon>Pontibacter</taxon>
    </lineage>
</organism>
<accession>A0ABW5CY67</accession>
<dbReference type="Gene3D" id="2.60.40.1730">
    <property type="entry name" value="tricorn interacting facor f3 domain"/>
    <property type="match status" value="1"/>
</dbReference>
<comment type="cofactor">
    <cofactor evidence="2">
        <name>Zn(2+)</name>
        <dbReference type="ChEBI" id="CHEBI:29105"/>
    </cofactor>
</comment>
<dbReference type="CDD" id="cd09603">
    <property type="entry name" value="M1_APN_like"/>
    <property type="match status" value="1"/>
</dbReference>
<dbReference type="InterPro" id="IPR014782">
    <property type="entry name" value="Peptidase_M1_dom"/>
</dbReference>
<dbReference type="Pfam" id="PF18962">
    <property type="entry name" value="Por_Secre_tail"/>
    <property type="match status" value="1"/>
</dbReference>
<dbReference type="GO" id="GO:0004177">
    <property type="term" value="F:aminopeptidase activity"/>
    <property type="evidence" value="ECO:0007669"/>
    <property type="project" value="UniProtKB-KW"/>
</dbReference>
<evidence type="ECO:0000313" key="15">
    <source>
        <dbReference type="EMBL" id="MFD2246273.1"/>
    </source>
</evidence>
<dbReference type="InterPro" id="IPR001930">
    <property type="entry name" value="Peptidase_M1"/>
</dbReference>
<dbReference type="Proteomes" id="UP001597374">
    <property type="component" value="Unassembled WGS sequence"/>
</dbReference>
<comment type="similarity">
    <text evidence="3">Belongs to the peptidase M1 family.</text>
</comment>
<keyword evidence="16" id="KW-1185">Reference proteome</keyword>
<feature type="chain" id="PRO_5045419310" description="Aminopeptidase N" evidence="12">
    <location>
        <begin position="25"/>
        <end position="656"/>
    </location>
</feature>
<proteinExistence type="inferred from homology"/>
<evidence type="ECO:0000313" key="16">
    <source>
        <dbReference type="Proteomes" id="UP001597374"/>
    </source>
</evidence>
<dbReference type="InterPro" id="IPR026444">
    <property type="entry name" value="Secre_tail"/>
</dbReference>
<dbReference type="EC" id="3.4.11.2" evidence="4"/>
<evidence type="ECO:0000256" key="5">
    <source>
        <dbReference type="ARBA" id="ARBA00015611"/>
    </source>
</evidence>
<keyword evidence="11" id="KW-0482">Metalloprotease</keyword>
<evidence type="ECO:0000256" key="1">
    <source>
        <dbReference type="ARBA" id="ARBA00000098"/>
    </source>
</evidence>
<comment type="caution">
    <text evidence="15">The sequence shown here is derived from an EMBL/GenBank/DDBJ whole genome shotgun (WGS) entry which is preliminary data.</text>
</comment>
<feature type="domain" description="Peptidase M1 membrane alanine aminopeptidase" evidence="13">
    <location>
        <begin position="323"/>
        <end position="475"/>
    </location>
</feature>
<dbReference type="PANTHER" id="PTHR11533:SF174">
    <property type="entry name" value="PUROMYCIN-SENSITIVE AMINOPEPTIDASE-RELATED"/>
    <property type="match status" value="1"/>
</dbReference>
<evidence type="ECO:0000256" key="9">
    <source>
        <dbReference type="ARBA" id="ARBA00022801"/>
    </source>
</evidence>
<dbReference type="EMBL" id="JBHUIM010000001">
    <property type="protein sequence ID" value="MFD2246273.1"/>
    <property type="molecule type" value="Genomic_DNA"/>
</dbReference>
<evidence type="ECO:0000256" key="11">
    <source>
        <dbReference type="ARBA" id="ARBA00023049"/>
    </source>
</evidence>
<keyword evidence="9" id="KW-0378">Hydrolase</keyword>
<sequence length="656" mass="73549">MKGKSITIILSLLFGLLHTFLIQAQDVQSCSATRQSSVKRQAIATPEHVRLMNQYDVSFYELNLQLERNTTFIAGHVTIVASIKAPTLETFAFELHPNFQIDSVIVNGSRQQSINRNSSNVSVALITPVAPTSKLTATVYYKGTAPRSNNAAIGNGFNTATENTWGNQVTWSLSEPYAAYEWWPTKQVLTDKADSAYVFVTTSTENKVGSNGLLTNTVPLPGNKVRYEWKTRYPIAYYLISVAMSDYEEYLIYTNTKGAPKPIPILNYVYRGGALNKFKSEIDLTAPLIEHFSDLFTLYPFAAEKYGHSMAPMNGGMEHQTMTTQSTFFFTLTAHELAHQWFGDNVTCASWQDIWLNEGFASYAEFLALERFGQPGSASSWMDNAHASVLQQPGGSVLVPDTSNVSRIFSGRLTYKKGATVVHMLRYTINNDALFFEALRRYQQQFGGGTATTADLQQVFEQVTGQNLDYFFEQWYKGEGAPVFAVEWNQEGDKLLLQTTQTSTGSTPFFKTDVDYLVRTASGVTTFRVTQDDPEEQYLLKVRDEEIISIEIDPNQQILNTTLQVVKNTNLKIPAEFQLNTMVYPNPASAYLKLVNLTFNPTIAEIFDRTGRLVSKQQLSLQTEVSMNIADLPAGLYILRVTNDSEIFRSSFIKLP</sequence>
<evidence type="ECO:0000256" key="12">
    <source>
        <dbReference type="SAM" id="SignalP"/>
    </source>
</evidence>
<gene>
    <name evidence="15" type="ORF">ACFSKP_08405</name>
</gene>
<dbReference type="Gene3D" id="1.10.390.10">
    <property type="entry name" value="Neutral Protease Domain 2"/>
    <property type="match status" value="1"/>
</dbReference>
<comment type="catalytic activity">
    <reaction evidence="1">
        <text>Release of an N-terminal amino acid, Xaa-|-Yaa- from a peptide, amide or arylamide. Xaa is preferably Ala, but may be most amino acids including Pro (slow action). When a terminal hydrophobic residue is followed by a prolyl residue, the two may be released as an intact Xaa-Pro dipeptide.</text>
        <dbReference type="EC" id="3.4.11.2"/>
    </reaction>
</comment>
<keyword evidence="12" id="KW-0732">Signal</keyword>
<dbReference type="PRINTS" id="PR00756">
    <property type="entry name" value="ALADIPTASE"/>
</dbReference>
<evidence type="ECO:0000256" key="3">
    <source>
        <dbReference type="ARBA" id="ARBA00010136"/>
    </source>
</evidence>